<evidence type="ECO:0000313" key="2">
    <source>
        <dbReference type="EMBL" id="KAF2032829.1"/>
    </source>
</evidence>
<dbReference type="PANTHER" id="PTHR24148:SF73">
    <property type="entry name" value="HET DOMAIN PROTEIN (AFU_ORTHOLOGUE AFUA_8G01020)"/>
    <property type="match status" value="1"/>
</dbReference>
<feature type="non-terminal residue" evidence="2">
    <location>
        <position position="183"/>
    </location>
</feature>
<reference evidence="2" key="1">
    <citation type="journal article" date="2020" name="Stud. Mycol.">
        <title>101 Dothideomycetes genomes: a test case for predicting lifestyles and emergence of pathogens.</title>
        <authorList>
            <person name="Haridas S."/>
            <person name="Albert R."/>
            <person name="Binder M."/>
            <person name="Bloem J."/>
            <person name="Labutti K."/>
            <person name="Salamov A."/>
            <person name="Andreopoulos B."/>
            <person name="Baker S."/>
            <person name="Barry K."/>
            <person name="Bills G."/>
            <person name="Bluhm B."/>
            <person name="Cannon C."/>
            <person name="Castanera R."/>
            <person name="Culley D."/>
            <person name="Daum C."/>
            <person name="Ezra D."/>
            <person name="Gonzalez J."/>
            <person name="Henrissat B."/>
            <person name="Kuo A."/>
            <person name="Liang C."/>
            <person name="Lipzen A."/>
            <person name="Lutzoni F."/>
            <person name="Magnuson J."/>
            <person name="Mondo S."/>
            <person name="Nolan M."/>
            <person name="Ohm R."/>
            <person name="Pangilinan J."/>
            <person name="Park H.-J."/>
            <person name="Ramirez L."/>
            <person name="Alfaro M."/>
            <person name="Sun H."/>
            <person name="Tritt A."/>
            <person name="Yoshinaga Y."/>
            <person name="Zwiers L.-H."/>
            <person name="Turgeon B."/>
            <person name="Goodwin S."/>
            <person name="Spatafora J."/>
            <person name="Crous P."/>
            <person name="Grigoriev I."/>
        </authorList>
    </citation>
    <scope>NUCLEOTIDE SEQUENCE</scope>
    <source>
        <strain evidence="2">CBS 110217</strain>
    </source>
</reference>
<comment type="caution">
    <text evidence="2">The sequence shown here is derived from an EMBL/GenBank/DDBJ whole genome shotgun (WGS) entry which is preliminary data.</text>
</comment>
<accession>A0A9P4HFS7</accession>
<gene>
    <name evidence="2" type="ORF">EK21DRAFT_50750</name>
</gene>
<dbReference type="Proteomes" id="UP000799777">
    <property type="component" value="Unassembled WGS sequence"/>
</dbReference>
<evidence type="ECO:0000259" key="1">
    <source>
        <dbReference type="Pfam" id="PF06985"/>
    </source>
</evidence>
<feature type="non-terminal residue" evidence="2">
    <location>
        <position position="1"/>
    </location>
</feature>
<evidence type="ECO:0000313" key="3">
    <source>
        <dbReference type="Proteomes" id="UP000799777"/>
    </source>
</evidence>
<sequence>YPAIDLCSQQIRLFKLYPRPAETKPYGHFQCATLAALPAYTALSYSWGDTIRLRQIAVGRNVWITIRNNLYEFLCQRSSSMSEPELFWIDAICIDQSNVQERNHQVNLMKQIYVKASRVCIWLGVEAENSSLAMDYLCAKGAQKLRRKGFGYHPFWTKEEGKALAELCERPYWRRMWIVQEVV</sequence>
<dbReference type="InterPro" id="IPR052895">
    <property type="entry name" value="HetReg/Transcr_Mod"/>
</dbReference>
<dbReference type="InterPro" id="IPR010730">
    <property type="entry name" value="HET"/>
</dbReference>
<feature type="domain" description="Heterokaryon incompatibility" evidence="1">
    <location>
        <begin position="40"/>
        <end position="181"/>
    </location>
</feature>
<dbReference type="OrthoDB" id="5386682at2759"/>
<name>A0A9P4HFS7_9PLEO</name>
<keyword evidence="3" id="KW-1185">Reference proteome</keyword>
<dbReference type="AlphaFoldDB" id="A0A9P4HFS7"/>
<protein>
    <submittedName>
        <fullName evidence="2">HET-domain-containing protein</fullName>
    </submittedName>
</protein>
<dbReference type="EMBL" id="ML978170">
    <property type="protein sequence ID" value="KAF2032829.1"/>
    <property type="molecule type" value="Genomic_DNA"/>
</dbReference>
<dbReference type="PANTHER" id="PTHR24148">
    <property type="entry name" value="ANKYRIN REPEAT DOMAIN-CONTAINING PROTEIN 39 HOMOLOG-RELATED"/>
    <property type="match status" value="1"/>
</dbReference>
<organism evidence="2 3">
    <name type="scientific">Setomelanomma holmii</name>
    <dbReference type="NCBI Taxonomy" id="210430"/>
    <lineage>
        <taxon>Eukaryota</taxon>
        <taxon>Fungi</taxon>
        <taxon>Dikarya</taxon>
        <taxon>Ascomycota</taxon>
        <taxon>Pezizomycotina</taxon>
        <taxon>Dothideomycetes</taxon>
        <taxon>Pleosporomycetidae</taxon>
        <taxon>Pleosporales</taxon>
        <taxon>Pleosporineae</taxon>
        <taxon>Phaeosphaeriaceae</taxon>
        <taxon>Setomelanomma</taxon>
    </lineage>
</organism>
<dbReference type="Pfam" id="PF06985">
    <property type="entry name" value="HET"/>
    <property type="match status" value="1"/>
</dbReference>
<proteinExistence type="predicted"/>